<dbReference type="EMBL" id="LRDC01000001">
    <property type="protein sequence ID" value="KVX03100.1"/>
    <property type="molecule type" value="Genomic_DNA"/>
</dbReference>
<dbReference type="PANTHER" id="PTHR30143">
    <property type="entry name" value="ACID HYDRATASE"/>
    <property type="match status" value="1"/>
</dbReference>
<dbReference type="Gene3D" id="3.90.850.10">
    <property type="entry name" value="Fumarylacetoacetase-like, C-terminal domain"/>
    <property type="match status" value="1"/>
</dbReference>
<dbReference type="GO" id="GO:0008684">
    <property type="term" value="F:2-oxopent-4-enoate hydratase activity"/>
    <property type="evidence" value="ECO:0007669"/>
    <property type="project" value="TreeGrafter"/>
</dbReference>
<evidence type="ECO:0000313" key="2">
    <source>
        <dbReference type="Proteomes" id="UP000055702"/>
    </source>
</evidence>
<dbReference type="GO" id="GO:0005737">
    <property type="term" value="C:cytoplasm"/>
    <property type="evidence" value="ECO:0007669"/>
    <property type="project" value="TreeGrafter"/>
</dbReference>
<proteinExistence type="predicted"/>
<evidence type="ECO:0008006" key="3">
    <source>
        <dbReference type="Google" id="ProtNLM"/>
    </source>
</evidence>
<reference evidence="1 2" key="1">
    <citation type="submission" date="2016-01" db="EMBL/GenBank/DDBJ databases">
        <title>Draft genome of the antarctic isolate Shewanella frigidimarina Ag06-30.</title>
        <authorList>
            <person name="Parmeciano Di Noto G."/>
            <person name="Vazquez S."/>
            <person name="Mac Cormack W."/>
            <person name="Iriarte A."/>
            <person name="Quiroga C."/>
        </authorList>
    </citation>
    <scope>NUCLEOTIDE SEQUENCE [LARGE SCALE GENOMIC DNA]</scope>
    <source>
        <strain evidence="1 2">Ag06-30</strain>
    </source>
</reference>
<dbReference type="PANTHER" id="PTHR30143:SF0">
    <property type="entry name" value="2-KETO-4-PENTENOATE HYDRATASE"/>
    <property type="match status" value="1"/>
</dbReference>
<dbReference type="Proteomes" id="UP000055702">
    <property type="component" value="Unassembled WGS sequence"/>
</dbReference>
<dbReference type="RefSeq" id="WP_059743548.1">
    <property type="nucleotide sequence ID" value="NZ_LRDC01000001.1"/>
</dbReference>
<gene>
    <name evidence="1" type="ORF">AWJ07_00520</name>
</gene>
<sequence length="258" mass="28442">MVQQTNINDIAKHLFSQRHCVSPVSNLLPEQHIDSIETALEIQVAMIALNQHNVTGWKCLTPRDNGDLIVAPILADAIVNQHDCAILSSAQLALIEPEIAFVVGQTFEANRHYSDTEINQQISATHMALELIQQRFSRDYSATFVEKLADGLSNQGLYLGPQIDKAKALMASKIQITVTQQQTTNTYDGCHPCDLPASPLYWLVNFLTTRGIEITAGQAIITGSYCGVLKVDMDKPLQIEYQGLGKMSLSFSELSLSQ</sequence>
<dbReference type="InterPro" id="IPR050772">
    <property type="entry name" value="Hydratase-Decarb/MhpD_sf"/>
</dbReference>
<name>A0A119D0K7_SHEFR</name>
<dbReference type="SUPFAM" id="SSF56529">
    <property type="entry name" value="FAH"/>
    <property type="match status" value="1"/>
</dbReference>
<protein>
    <recommendedName>
        <fullName evidence="3">Hydratase</fullName>
    </recommendedName>
</protein>
<dbReference type="AlphaFoldDB" id="A0A119D0K7"/>
<comment type="caution">
    <text evidence="1">The sequence shown here is derived from an EMBL/GenBank/DDBJ whole genome shotgun (WGS) entry which is preliminary data.</text>
</comment>
<organism evidence="1">
    <name type="scientific">Shewanella frigidimarina</name>
    <dbReference type="NCBI Taxonomy" id="56812"/>
    <lineage>
        <taxon>Bacteria</taxon>
        <taxon>Pseudomonadati</taxon>
        <taxon>Pseudomonadota</taxon>
        <taxon>Gammaproteobacteria</taxon>
        <taxon>Alteromonadales</taxon>
        <taxon>Shewanellaceae</taxon>
        <taxon>Shewanella</taxon>
    </lineage>
</organism>
<accession>A0A119D0K7</accession>
<evidence type="ECO:0000313" key="1">
    <source>
        <dbReference type="EMBL" id="KVX03100.1"/>
    </source>
</evidence>
<dbReference type="InterPro" id="IPR036663">
    <property type="entry name" value="Fumarylacetoacetase_C_sf"/>
</dbReference>